<dbReference type="GO" id="GO:0012505">
    <property type="term" value="C:endomembrane system"/>
    <property type="evidence" value="ECO:0007669"/>
    <property type="project" value="UniProtKB-SubCell"/>
</dbReference>
<evidence type="ECO:0000256" key="3">
    <source>
        <dbReference type="ARBA" id="ARBA00022989"/>
    </source>
</evidence>
<feature type="region of interest" description="Disordered" evidence="5">
    <location>
        <begin position="8"/>
        <end position="29"/>
    </location>
</feature>
<accession>D4ZDN6</accession>
<dbReference type="eggNOG" id="COG3339">
    <property type="taxonomic scope" value="Bacteria"/>
</dbReference>
<feature type="compositionally biased region" description="Basic and acidic residues" evidence="5">
    <location>
        <begin position="20"/>
        <end position="29"/>
    </location>
</feature>
<dbReference type="PIRSF" id="PIRSF031804">
    <property type="entry name" value="UCP031804"/>
    <property type="match status" value="1"/>
</dbReference>
<feature type="compositionally biased region" description="Polar residues" evidence="5">
    <location>
        <begin position="9"/>
        <end position="19"/>
    </location>
</feature>
<reference evidence="8" key="1">
    <citation type="journal article" date="2010" name="Mol. Biosyst.">
        <title>Complete genome sequence and comparative analysis of Shewanella violacea, a psychrophilic and piezophilic bacterium from deep sea floor sediments.</title>
        <authorList>
            <person name="Aono E."/>
            <person name="Baba T."/>
            <person name="Ara T."/>
            <person name="Nishi T."/>
            <person name="Nakamichi T."/>
            <person name="Inamoto E."/>
            <person name="Toyonaga H."/>
            <person name="Hasegawa M."/>
            <person name="Takai Y."/>
            <person name="Okumura Y."/>
            <person name="Baba M."/>
            <person name="Tomita M."/>
            <person name="Kato C."/>
            <person name="Oshima T."/>
            <person name="Nakasone K."/>
            <person name="Mori H."/>
        </authorList>
    </citation>
    <scope>NUCLEOTIDE SEQUENCE [LARGE SCALE GENOMIC DNA]</scope>
    <source>
        <strain evidence="8">JCM 10179 / CIP 106290 / LMG 19151 / DSS12</strain>
    </source>
</reference>
<dbReference type="InterPro" id="IPR010652">
    <property type="entry name" value="DUF1232"/>
</dbReference>
<evidence type="ECO:0000313" key="7">
    <source>
        <dbReference type="EMBL" id="BAJ03947.1"/>
    </source>
</evidence>
<proteinExistence type="predicted"/>
<evidence type="ECO:0000259" key="6">
    <source>
        <dbReference type="Pfam" id="PF06803"/>
    </source>
</evidence>
<gene>
    <name evidence="7" type="ordered locus">SVI_3976</name>
</gene>
<dbReference type="Pfam" id="PF06803">
    <property type="entry name" value="DUF1232"/>
    <property type="match status" value="1"/>
</dbReference>
<keyword evidence="8" id="KW-1185">Reference proteome</keyword>
<dbReference type="KEGG" id="svo:SVI_3976"/>
<dbReference type="HOGENOM" id="CLU_133088_0_1_6"/>
<dbReference type="EMBL" id="AP011177">
    <property type="protein sequence ID" value="BAJ03947.1"/>
    <property type="molecule type" value="Genomic_DNA"/>
</dbReference>
<evidence type="ECO:0000256" key="4">
    <source>
        <dbReference type="ARBA" id="ARBA00023136"/>
    </source>
</evidence>
<evidence type="ECO:0000256" key="1">
    <source>
        <dbReference type="ARBA" id="ARBA00004127"/>
    </source>
</evidence>
<dbReference type="Proteomes" id="UP000002350">
    <property type="component" value="Chromosome"/>
</dbReference>
<dbReference type="STRING" id="637905.SVI_3976"/>
<evidence type="ECO:0000256" key="2">
    <source>
        <dbReference type="ARBA" id="ARBA00022692"/>
    </source>
</evidence>
<keyword evidence="2" id="KW-0812">Transmembrane</keyword>
<keyword evidence="4" id="KW-0472">Membrane</keyword>
<protein>
    <recommendedName>
        <fullName evidence="6">DUF1232 domain-containing protein</fullName>
    </recommendedName>
</protein>
<organism evidence="7 8">
    <name type="scientific">Shewanella violacea (strain JCM 10179 / CIP 106290 / LMG 19151 / DSS12)</name>
    <dbReference type="NCBI Taxonomy" id="637905"/>
    <lineage>
        <taxon>Bacteria</taxon>
        <taxon>Pseudomonadati</taxon>
        <taxon>Pseudomonadota</taxon>
        <taxon>Gammaproteobacteria</taxon>
        <taxon>Alteromonadales</taxon>
        <taxon>Shewanellaceae</taxon>
        <taxon>Shewanella</taxon>
    </lineage>
</organism>
<dbReference type="AlphaFoldDB" id="D4ZDN6"/>
<dbReference type="InterPro" id="IPR016983">
    <property type="entry name" value="UCP031804"/>
</dbReference>
<feature type="domain" description="DUF1232" evidence="6">
    <location>
        <begin position="73"/>
        <end position="108"/>
    </location>
</feature>
<evidence type="ECO:0000313" key="8">
    <source>
        <dbReference type="Proteomes" id="UP000002350"/>
    </source>
</evidence>
<evidence type="ECO:0000256" key="5">
    <source>
        <dbReference type="SAM" id="MobiDB-lite"/>
    </source>
</evidence>
<comment type="subcellular location">
    <subcellularLocation>
        <location evidence="1">Endomembrane system</location>
        <topology evidence="1">Multi-pass membrane protein</topology>
    </subcellularLocation>
</comment>
<name>D4ZDN6_SHEVD</name>
<keyword evidence="3" id="KW-1133">Transmembrane helix</keyword>
<sequence length="135" mass="14745">MFQEVMMVDNSNHSGNHSENPNHSENDTASHDYSDAGFWHKVKLFAKNAGLDVIDKALCLYYAAQRPDTPKWAKTVIFGALAYFIAPIDAIPDLTPVVGFSDDLGALAAALAMVSMYIDDTVKSLAAEKSSAWFD</sequence>